<dbReference type="GO" id="GO:0003677">
    <property type="term" value="F:DNA binding"/>
    <property type="evidence" value="ECO:0007669"/>
    <property type="project" value="UniProtKB-KW"/>
</dbReference>
<dbReference type="GO" id="GO:0003700">
    <property type="term" value="F:DNA-binding transcription factor activity"/>
    <property type="evidence" value="ECO:0007669"/>
    <property type="project" value="TreeGrafter"/>
</dbReference>
<organism evidence="7 8">
    <name type="scientific">Saliterribacillus persicus</name>
    <dbReference type="NCBI Taxonomy" id="930114"/>
    <lineage>
        <taxon>Bacteria</taxon>
        <taxon>Bacillati</taxon>
        <taxon>Bacillota</taxon>
        <taxon>Bacilli</taxon>
        <taxon>Bacillales</taxon>
        <taxon>Bacillaceae</taxon>
        <taxon>Saliterribacillus</taxon>
    </lineage>
</organism>
<dbReference type="Gene3D" id="1.10.10.10">
    <property type="entry name" value="Winged helix-like DNA-binding domain superfamily/Winged helix DNA-binding domain"/>
    <property type="match status" value="1"/>
</dbReference>
<name>A0A368XUL8_9BACI</name>
<dbReference type="SUPFAM" id="SSF51206">
    <property type="entry name" value="cAMP-binding domain-like"/>
    <property type="match status" value="1"/>
</dbReference>
<reference evidence="7 8" key="1">
    <citation type="submission" date="2018-07" db="EMBL/GenBank/DDBJ databases">
        <title>Genomic Encyclopedia of Type Strains, Phase IV (KMG-IV): sequencing the most valuable type-strain genomes for metagenomic binning, comparative biology and taxonomic classification.</title>
        <authorList>
            <person name="Goeker M."/>
        </authorList>
    </citation>
    <scope>NUCLEOTIDE SEQUENCE [LARGE SCALE GENOMIC DNA]</scope>
    <source>
        <strain evidence="7 8">DSM 27696</strain>
    </source>
</reference>
<dbReference type="InterPro" id="IPR018490">
    <property type="entry name" value="cNMP-bd_dom_sf"/>
</dbReference>
<dbReference type="PANTHER" id="PTHR24567">
    <property type="entry name" value="CRP FAMILY TRANSCRIPTIONAL REGULATORY PROTEIN"/>
    <property type="match status" value="1"/>
</dbReference>
<dbReference type="InterPro" id="IPR012318">
    <property type="entry name" value="HTH_CRP"/>
</dbReference>
<sequence length="233" mass="27232">MLHEKNKDVLKNIPLFKELTEAEIEQIQDIAKEQNYKPDEHVFLQSEPLTHVFFVLHGEVKIYKTDIEGKEQIVNILRQGDMFPHQGFFRNDLYPAHAEITEATKLLAIPKERFENFLTAHPTIMIKIFKVLGDIIVDLQNRLEEQILHNTQEQIMMLLLRLVDKYGMTSESNSLILLSKKFSNRELANMIGSSRETVSRTLSSLRRKKLVSVDEKHNWLIDKEGLEEFLFDS</sequence>
<protein>
    <submittedName>
        <fullName evidence="7">CRP/FNR family transcriptional regulator</fullName>
    </submittedName>
</protein>
<dbReference type="InterPro" id="IPR036390">
    <property type="entry name" value="WH_DNA-bd_sf"/>
</dbReference>
<dbReference type="PRINTS" id="PR00034">
    <property type="entry name" value="HTHCRP"/>
</dbReference>
<dbReference type="Pfam" id="PF00027">
    <property type="entry name" value="cNMP_binding"/>
    <property type="match status" value="1"/>
</dbReference>
<dbReference type="AlphaFoldDB" id="A0A368XUL8"/>
<dbReference type="SMART" id="SM00100">
    <property type="entry name" value="cNMP"/>
    <property type="match status" value="1"/>
</dbReference>
<evidence type="ECO:0000256" key="1">
    <source>
        <dbReference type="ARBA" id="ARBA00023015"/>
    </source>
</evidence>
<dbReference type="PANTHER" id="PTHR24567:SF26">
    <property type="entry name" value="REGULATORY PROTEIN YEIL"/>
    <property type="match status" value="1"/>
</dbReference>
<evidence type="ECO:0000256" key="2">
    <source>
        <dbReference type="ARBA" id="ARBA00023125"/>
    </source>
</evidence>
<feature type="domain" description="Cyclic nucleotide-binding" evidence="5">
    <location>
        <begin position="15"/>
        <end position="118"/>
    </location>
</feature>
<evidence type="ECO:0000259" key="6">
    <source>
        <dbReference type="PROSITE" id="PS51063"/>
    </source>
</evidence>
<dbReference type="RefSeq" id="WP_114352945.1">
    <property type="nucleotide sequence ID" value="NZ_QPJJ01000007.1"/>
</dbReference>
<evidence type="ECO:0000313" key="7">
    <source>
        <dbReference type="EMBL" id="RCW69724.1"/>
    </source>
</evidence>
<dbReference type="SUPFAM" id="SSF46785">
    <property type="entry name" value="Winged helix' DNA-binding domain"/>
    <property type="match status" value="1"/>
</dbReference>
<dbReference type="InterPro" id="IPR036388">
    <property type="entry name" value="WH-like_DNA-bd_sf"/>
</dbReference>
<evidence type="ECO:0000256" key="4">
    <source>
        <dbReference type="ARBA" id="ARBA00023163"/>
    </source>
</evidence>
<dbReference type="CDD" id="cd00038">
    <property type="entry name" value="CAP_ED"/>
    <property type="match status" value="1"/>
</dbReference>
<dbReference type="Pfam" id="PF13545">
    <property type="entry name" value="HTH_Crp_2"/>
    <property type="match status" value="1"/>
</dbReference>
<dbReference type="OrthoDB" id="9810708at2"/>
<evidence type="ECO:0000313" key="8">
    <source>
        <dbReference type="Proteomes" id="UP000252585"/>
    </source>
</evidence>
<dbReference type="InterPro" id="IPR000595">
    <property type="entry name" value="cNMP-bd_dom"/>
</dbReference>
<accession>A0A368XUL8</accession>
<dbReference type="PROSITE" id="PS51063">
    <property type="entry name" value="HTH_CRP_2"/>
    <property type="match status" value="1"/>
</dbReference>
<dbReference type="Proteomes" id="UP000252585">
    <property type="component" value="Unassembled WGS sequence"/>
</dbReference>
<dbReference type="GO" id="GO:0005829">
    <property type="term" value="C:cytosol"/>
    <property type="evidence" value="ECO:0007669"/>
    <property type="project" value="TreeGrafter"/>
</dbReference>
<dbReference type="PROSITE" id="PS50042">
    <property type="entry name" value="CNMP_BINDING_3"/>
    <property type="match status" value="1"/>
</dbReference>
<keyword evidence="2" id="KW-0238">DNA-binding</keyword>
<keyword evidence="1" id="KW-0805">Transcription regulation</keyword>
<evidence type="ECO:0000259" key="5">
    <source>
        <dbReference type="PROSITE" id="PS50042"/>
    </source>
</evidence>
<evidence type="ECO:0000256" key="3">
    <source>
        <dbReference type="ARBA" id="ARBA00023159"/>
    </source>
</evidence>
<keyword evidence="8" id="KW-1185">Reference proteome</keyword>
<feature type="domain" description="HTH crp-type" evidence="6">
    <location>
        <begin position="149"/>
        <end position="224"/>
    </location>
</feature>
<dbReference type="EMBL" id="QPJJ01000007">
    <property type="protein sequence ID" value="RCW69724.1"/>
    <property type="molecule type" value="Genomic_DNA"/>
</dbReference>
<keyword evidence="3" id="KW-0010">Activator</keyword>
<dbReference type="InterPro" id="IPR014710">
    <property type="entry name" value="RmlC-like_jellyroll"/>
</dbReference>
<comment type="caution">
    <text evidence="7">The sequence shown here is derived from an EMBL/GenBank/DDBJ whole genome shotgun (WGS) entry which is preliminary data.</text>
</comment>
<proteinExistence type="predicted"/>
<dbReference type="InterPro" id="IPR050397">
    <property type="entry name" value="Env_Response_Regulators"/>
</dbReference>
<keyword evidence="4" id="KW-0804">Transcription</keyword>
<gene>
    <name evidence="7" type="ORF">DFR57_107112</name>
</gene>
<dbReference type="Gene3D" id="2.60.120.10">
    <property type="entry name" value="Jelly Rolls"/>
    <property type="match status" value="1"/>
</dbReference>
<dbReference type="SMART" id="SM00419">
    <property type="entry name" value="HTH_CRP"/>
    <property type="match status" value="1"/>
</dbReference>